<keyword evidence="4 6" id="KW-0472">Membrane</keyword>
<dbReference type="GO" id="GO:0016020">
    <property type="term" value="C:membrane"/>
    <property type="evidence" value="ECO:0007669"/>
    <property type="project" value="UniProtKB-SubCell"/>
</dbReference>
<feature type="domain" description="Major facilitator superfamily (MFS) profile" evidence="7">
    <location>
        <begin position="1"/>
        <end position="468"/>
    </location>
</feature>
<evidence type="ECO:0000313" key="8">
    <source>
        <dbReference type="EMBL" id="GFR98005.1"/>
    </source>
</evidence>
<gene>
    <name evidence="8" type="ORF">ElyMa_006338900</name>
</gene>
<dbReference type="Pfam" id="PF00083">
    <property type="entry name" value="Sugar_tr"/>
    <property type="match status" value="1"/>
</dbReference>
<dbReference type="Proteomes" id="UP000762676">
    <property type="component" value="Unassembled WGS sequence"/>
</dbReference>
<comment type="subcellular location">
    <subcellularLocation>
        <location evidence="1">Membrane</location>
        <topology evidence="1">Multi-pass membrane protein</topology>
    </subcellularLocation>
</comment>
<dbReference type="PANTHER" id="PTHR24064">
    <property type="entry name" value="SOLUTE CARRIER FAMILY 22 MEMBER"/>
    <property type="match status" value="1"/>
</dbReference>
<evidence type="ECO:0000256" key="1">
    <source>
        <dbReference type="ARBA" id="ARBA00004141"/>
    </source>
</evidence>
<feature type="transmembrane region" description="Helical" evidence="6">
    <location>
        <begin position="293"/>
        <end position="313"/>
    </location>
</feature>
<comment type="caution">
    <text evidence="8">The sequence shown here is derived from an EMBL/GenBank/DDBJ whole genome shotgun (WGS) entry which is preliminary data.</text>
</comment>
<protein>
    <submittedName>
        <fullName evidence="8">Organic cation transporter protein-like</fullName>
    </submittedName>
</protein>
<keyword evidence="9" id="KW-1185">Reference proteome</keyword>
<feature type="transmembrane region" description="Helical" evidence="6">
    <location>
        <begin position="442"/>
        <end position="463"/>
    </location>
</feature>
<evidence type="ECO:0000256" key="2">
    <source>
        <dbReference type="ARBA" id="ARBA00022692"/>
    </source>
</evidence>
<dbReference type="SUPFAM" id="SSF103473">
    <property type="entry name" value="MFS general substrate transporter"/>
    <property type="match status" value="1"/>
</dbReference>
<proteinExistence type="predicted"/>
<dbReference type="InterPro" id="IPR020846">
    <property type="entry name" value="MFS_dom"/>
</dbReference>
<accession>A0AAV4HKT4</accession>
<dbReference type="GO" id="GO:0022857">
    <property type="term" value="F:transmembrane transporter activity"/>
    <property type="evidence" value="ECO:0007669"/>
    <property type="project" value="InterPro"/>
</dbReference>
<evidence type="ECO:0000256" key="4">
    <source>
        <dbReference type="ARBA" id="ARBA00023136"/>
    </source>
</evidence>
<dbReference type="Gene3D" id="1.20.1250.20">
    <property type="entry name" value="MFS general substrate transporter like domains"/>
    <property type="match status" value="1"/>
</dbReference>
<feature type="transmembrane region" description="Helical" evidence="6">
    <location>
        <begin position="125"/>
        <end position="143"/>
    </location>
</feature>
<organism evidence="8 9">
    <name type="scientific">Elysia marginata</name>
    <dbReference type="NCBI Taxonomy" id="1093978"/>
    <lineage>
        <taxon>Eukaryota</taxon>
        <taxon>Metazoa</taxon>
        <taxon>Spiralia</taxon>
        <taxon>Lophotrochozoa</taxon>
        <taxon>Mollusca</taxon>
        <taxon>Gastropoda</taxon>
        <taxon>Heterobranchia</taxon>
        <taxon>Euthyneura</taxon>
        <taxon>Panpulmonata</taxon>
        <taxon>Sacoglossa</taxon>
        <taxon>Placobranchoidea</taxon>
        <taxon>Plakobranchidae</taxon>
        <taxon>Elysia</taxon>
    </lineage>
</organism>
<feature type="transmembrane region" description="Helical" evidence="6">
    <location>
        <begin position="181"/>
        <end position="203"/>
    </location>
</feature>
<dbReference type="InterPro" id="IPR005828">
    <property type="entry name" value="MFS_sugar_transport-like"/>
</dbReference>
<feature type="region of interest" description="Disordered" evidence="5">
    <location>
        <begin position="473"/>
        <end position="496"/>
    </location>
</feature>
<feature type="compositionally biased region" description="Polar residues" evidence="5">
    <location>
        <begin position="47"/>
        <end position="66"/>
    </location>
</feature>
<feature type="transmembrane region" description="Helical" evidence="6">
    <location>
        <begin position="410"/>
        <end position="430"/>
    </location>
</feature>
<dbReference type="AlphaFoldDB" id="A0AAV4HKT4"/>
<evidence type="ECO:0000256" key="3">
    <source>
        <dbReference type="ARBA" id="ARBA00022989"/>
    </source>
</evidence>
<feature type="region of interest" description="Disordered" evidence="5">
    <location>
        <begin position="1"/>
        <end position="66"/>
    </location>
</feature>
<feature type="transmembrane region" description="Helical" evidence="6">
    <location>
        <begin position="348"/>
        <end position="369"/>
    </location>
</feature>
<dbReference type="EMBL" id="BMAT01012720">
    <property type="protein sequence ID" value="GFR98005.1"/>
    <property type="molecule type" value="Genomic_DNA"/>
</dbReference>
<evidence type="ECO:0000256" key="5">
    <source>
        <dbReference type="SAM" id="MobiDB-lite"/>
    </source>
</evidence>
<feature type="transmembrane region" description="Helical" evidence="6">
    <location>
        <begin position="149"/>
        <end position="169"/>
    </location>
</feature>
<reference evidence="8 9" key="1">
    <citation type="journal article" date="2021" name="Elife">
        <title>Chloroplast acquisition without the gene transfer in kleptoplastic sea slugs, Plakobranchus ocellatus.</title>
        <authorList>
            <person name="Maeda T."/>
            <person name="Takahashi S."/>
            <person name="Yoshida T."/>
            <person name="Shimamura S."/>
            <person name="Takaki Y."/>
            <person name="Nagai Y."/>
            <person name="Toyoda A."/>
            <person name="Suzuki Y."/>
            <person name="Arimoto A."/>
            <person name="Ishii H."/>
            <person name="Satoh N."/>
            <person name="Nishiyama T."/>
            <person name="Hasebe M."/>
            <person name="Maruyama T."/>
            <person name="Minagawa J."/>
            <person name="Obokata J."/>
            <person name="Shigenobu S."/>
        </authorList>
    </citation>
    <scope>NUCLEOTIDE SEQUENCE [LARGE SCALE GENOMIC DNA]</scope>
</reference>
<sequence length="496" mass="55439">MELKGDQESHKEPQEVTTDKTNADDELLTTYTRGGERDSFLPVDLNQPHNLSKQNGDCPQDTAASSPADNKTFENIFHVIGHNGRFQTLMVVIFILTNANVVMQNVNTVFTLTTPKHSFGRRPSLILSCIGMLATSVGSAFVFDPISLLVARFMAGFFATFLYLSIYVLGIEFMTIQQRALLSMVTSVIFRFSDLYMALMAYLLRDWQYLLLAIAWPSVFAVALCWFMPESPRWLITKNKIGKAEREVQRIAKMNGRSVPHDITRHLRKPNEKSKHTVLQLFAERRLIVRWTILYINWIVICMTAYGLVFNISNMSGNIFLNFALGALLDAVVSVFTCFIVNRFSRKYFYFCCSAFGACACILTFIPIVLEAPSWCVVALSLVGKTAVLAAYPILYTYSAELFPTTHRGVGVGSCSMMSRIGGLLSPYIADLGFFFTGKLAYVLPQIVLGTCAMLGSLLVLFLPETRGTPLPETLDDVRGKPRRNKTSTTLDNEAA</sequence>
<feature type="transmembrane region" description="Helical" evidence="6">
    <location>
        <begin position="375"/>
        <end position="398"/>
    </location>
</feature>
<feature type="compositionally biased region" description="Polar residues" evidence="5">
    <location>
        <begin position="487"/>
        <end position="496"/>
    </location>
</feature>
<keyword evidence="2 6" id="KW-0812">Transmembrane</keyword>
<evidence type="ECO:0000313" key="9">
    <source>
        <dbReference type="Proteomes" id="UP000762676"/>
    </source>
</evidence>
<dbReference type="PROSITE" id="PS50850">
    <property type="entry name" value="MFS"/>
    <property type="match status" value="1"/>
</dbReference>
<keyword evidence="3 6" id="KW-1133">Transmembrane helix</keyword>
<feature type="compositionally biased region" description="Basic and acidic residues" evidence="5">
    <location>
        <begin position="1"/>
        <end position="23"/>
    </location>
</feature>
<feature type="transmembrane region" description="Helical" evidence="6">
    <location>
        <begin position="209"/>
        <end position="228"/>
    </location>
</feature>
<evidence type="ECO:0000256" key="6">
    <source>
        <dbReference type="SAM" id="Phobius"/>
    </source>
</evidence>
<feature type="transmembrane region" description="Helical" evidence="6">
    <location>
        <begin position="319"/>
        <end position="341"/>
    </location>
</feature>
<evidence type="ECO:0000259" key="7">
    <source>
        <dbReference type="PROSITE" id="PS50850"/>
    </source>
</evidence>
<dbReference type="InterPro" id="IPR036259">
    <property type="entry name" value="MFS_trans_sf"/>
</dbReference>
<name>A0AAV4HKT4_9GAST</name>